<organism evidence="1 2">
    <name type="scientific">Rhizophagus irregularis</name>
    <dbReference type="NCBI Taxonomy" id="588596"/>
    <lineage>
        <taxon>Eukaryota</taxon>
        <taxon>Fungi</taxon>
        <taxon>Fungi incertae sedis</taxon>
        <taxon>Mucoromycota</taxon>
        <taxon>Glomeromycotina</taxon>
        <taxon>Glomeromycetes</taxon>
        <taxon>Glomerales</taxon>
        <taxon>Glomeraceae</taxon>
        <taxon>Rhizophagus</taxon>
    </lineage>
</organism>
<keyword evidence="2" id="KW-1185">Reference proteome</keyword>
<name>A0A2I1GRN5_9GLOM</name>
<protein>
    <submittedName>
        <fullName evidence="1">Uncharacterized protein</fullName>
    </submittedName>
</protein>
<dbReference type="AlphaFoldDB" id="A0A2I1GRN5"/>
<accession>A0A2I1GRN5</accession>
<evidence type="ECO:0000313" key="1">
    <source>
        <dbReference type="EMBL" id="PKY49247.1"/>
    </source>
</evidence>
<proteinExistence type="predicted"/>
<reference evidence="1 2" key="1">
    <citation type="submission" date="2015-10" db="EMBL/GenBank/DDBJ databases">
        <title>Genome analyses suggest a sexual origin of heterokaryosis in a supposedly ancient asexual fungus.</title>
        <authorList>
            <person name="Ropars J."/>
            <person name="Sedzielewska K."/>
            <person name="Noel J."/>
            <person name="Charron P."/>
            <person name="Farinelli L."/>
            <person name="Marton T."/>
            <person name="Kruger M."/>
            <person name="Pelin A."/>
            <person name="Brachmann A."/>
            <person name="Corradi N."/>
        </authorList>
    </citation>
    <scope>NUCLEOTIDE SEQUENCE [LARGE SCALE GENOMIC DNA]</scope>
    <source>
        <strain evidence="1 2">A4</strain>
    </source>
</reference>
<dbReference type="VEuPathDB" id="FungiDB:RhiirA1_477403"/>
<dbReference type="EMBL" id="LLXI01000720">
    <property type="protein sequence ID" value="PKY49247.1"/>
    <property type="molecule type" value="Genomic_DNA"/>
</dbReference>
<gene>
    <name evidence="1" type="ORF">RhiirA4_465140</name>
</gene>
<evidence type="ECO:0000313" key="2">
    <source>
        <dbReference type="Proteomes" id="UP000234323"/>
    </source>
</evidence>
<dbReference type="Proteomes" id="UP000234323">
    <property type="component" value="Unassembled WGS sequence"/>
</dbReference>
<comment type="caution">
    <text evidence="1">The sequence shown here is derived from an EMBL/GenBank/DDBJ whole genome shotgun (WGS) entry which is preliminary data.</text>
</comment>
<sequence>MVSNNYSNFMNFMGKPLLFNYISFCRYFYSNTFEIIIFNLIDNSEKHEILQNELLKIYISENTKFTYFGVFDQFDYQILDIPGAKQCFSELRSIYCGVFMNNNVITELLGSTNLLVNWNFWLMMYITPIMMLSN</sequence>